<evidence type="ECO:0000256" key="4">
    <source>
        <dbReference type="SAM" id="MobiDB-lite"/>
    </source>
</evidence>
<dbReference type="SMART" id="SM00487">
    <property type="entry name" value="DEXDc"/>
    <property type="match status" value="1"/>
</dbReference>
<dbReference type="GO" id="GO:0003677">
    <property type="term" value="F:DNA binding"/>
    <property type="evidence" value="ECO:0007669"/>
    <property type="project" value="InterPro"/>
</dbReference>
<keyword evidence="5" id="KW-1133">Transmembrane helix</keyword>
<evidence type="ECO:0000259" key="6">
    <source>
        <dbReference type="PROSITE" id="PS51192"/>
    </source>
</evidence>
<feature type="compositionally biased region" description="Basic and acidic residues" evidence="4">
    <location>
        <begin position="726"/>
        <end position="745"/>
    </location>
</feature>
<feature type="compositionally biased region" description="Polar residues" evidence="4">
    <location>
        <begin position="14"/>
        <end position="24"/>
    </location>
</feature>
<reference evidence="7" key="1">
    <citation type="submission" date="2022-05" db="EMBL/GenBank/DDBJ databases">
        <authorList>
            <person name="Cao W."/>
            <person name="Jia N."/>
            <person name="Lam T.T.-Y."/>
            <person name="Ni X."/>
            <person name="Liu J."/>
        </authorList>
    </citation>
    <scope>NUCLEOTIDE SEQUENCE</scope>
    <source>
        <strain evidence="7">TIGMIC 2</strain>
    </source>
</reference>
<feature type="compositionally biased region" description="Basic and acidic residues" evidence="4">
    <location>
        <begin position="650"/>
        <end position="681"/>
    </location>
</feature>
<dbReference type="InterPro" id="IPR043502">
    <property type="entry name" value="DNA/RNA_pol_sf"/>
</dbReference>
<dbReference type="Pfam" id="PF12039">
    <property type="entry name" value="DUF3525"/>
    <property type="match status" value="2"/>
</dbReference>
<dbReference type="GO" id="GO:0003968">
    <property type="term" value="F:RNA-directed RNA polymerase activity"/>
    <property type="evidence" value="ECO:0007669"/>
    <property type="project" value="UniProtKB-KW"/>
</dbReference>
<feature type="region of interest" description="Disordered" evidence="4">
    <location>
        <begin position="650"/>
        <end position="761"/>
    </location>
</feature>
<evidence type="ECO:0000256" key="2">
    <source>
        <dbReference type="ARBA" id="ARBA00022679"/>
    </source>
</evidence>
<evidence type="ECO:0000256" key="3">
    <source>
        <dbReference type="ARBA" id="ARBA00022695"/>
    </source>
</evidence>
<dbReference type="PROSITE" id="PS51192">
    <property type="entry name" value="HELICASE_ATP_BIND_1"/>
    <property type="match status" value="1"/>
</dbReference>
<keyword evidence="5" id="KW-0472">Membrane</keyword>
<evidence type="ECO:0000256" key="1">
    <source>
        <dbReference type="ARBA" id="ARBA00022484"/>
    </source>
</evidence>
<keyword evidence="2" id="KW-0808">Transferase</keyword>
<proteinExistence type="predicted"/>
<accession>A0A9E8A9W4</accession>
<protein>
    <submittedName>
        <fullName evidence="7">Polyprotein</fullName>
    </submittedName>
</protein>
<keyword evidence="3" id="KW-0548">Nucleotidyltransferase</keyword>
<keyword evidence="1" id="KW-0696">RNA-directed RNA polymerase</keyword>
<feature type="transmembrane region" description="Helical" evidence="5">
    <location>
        <begin position="2965"/>
        <end position="2987"/>
    </location>
</feature>
<dbReference type="SUPFAM" id="SSF56672">
    <property type="entry name" value="DNA/RNA polymerases"/>
    <property type="match status" value="1"/>
</dbReference>
<sequence>MYNFNSLADRVRSDGSQSAAQQVNTITFSEQVTRRNDSDMEEPFSMTYEMTATGEHMMLLKMEAWRAMGNAFPVYTDGSGLLDGYCYLAFFPPAIARSAAKILERYPFIGDMIAVRNYMERKYPDYPWKTFATGWFSEAESKRGVAVYHVHDDPITPFEGVLPELVMTCRRDEAMGVTSRVGGSSFFKKPGVKPRQPNLNKVKFGNCDVCRRRGVYQETAKYCPNRQLMRLVKGNFSHMPDEERFCRRCFNKTAEANELLADQEERGVEEIEGGRIVNSGGMEIFIPDEAVGKKVHFVDEPDLTEGSSAVDTDDSLFSDDDEPIGPSVTVDESYTGDENAFMTGAIPVLPDSEFLQSYGNLQGREEPSPPPIKSTLAREDFDTFESSPTYADVVKLPGVPPLRELLGYGDCVPQMPVIDPAISVTIPQQVESPPPKKVRKNARVWQRVTTKEIKVQQKGPLTLTRGRSSPLQEKSVGKLIFGPILGCSRIWERRPKQRQTSRYIPVSRPKHHVRTDGALPLCLTGRDLEQVISLKLGNRYLSRNRAVEVGRWLKTSPWNLPWNCKVVWDGEGLRFEPWKGFTYEVVDCFHFSTGQRPKRRQHSDDLIVRHPGPVELQTGLVQPGANVITNRQRSFTQSRVARQRNLFRLDLSKSNEKEQVHEEGKPRREGVDNDKQPRVEDETNGESVTVNEPSERGRSLTPGARSVRLHSRSPSVLKRIVNRLSPARDTESESKRQDTRGENGEPKSPTPPDSPKKAPKFADLVNKPTLSSFLVERFQICDIPSGMDLHQPNFLAHAKLNDMRFSIERLSDKVSSGNPRENLLKLITLFFERTQVREISGRYLAAMCHIYKHQFGCPEGQWVVDFDTTENKVTLYKGKIFQCEGKGAIMWWSVNGYLCVHCGSDADEERRGRSRSPLEAIRRRFSRSPDHEEDAATAATASIRKRFGLKPSQCLKPVQRPNHFLSNYNEHYVIDYLSKNKQWVSKTPCWLSRPSLNGIQDSLDCITGLAKVKFHEKLVGELVEFVRTYLNRMETNVIEGATLTAIAHLIKAKWDCPNGQFALEVCPEEREILIHYSAKPTNTQSDNALWWVLNGYNCAHAGGKRWDPAYARLVADEKRHNYYRQEYRQLAALYNEEDSWDETISEHAFMSNMEKVFELKDRDWLDMKTFCTSGTPLGTKMVSTDTEAHATRHGFDPRNLRATDRTLSEKADFRPQLRELIAACGLAWYWHFILTLFLAFFKFYSSWYHPDFDEDSDNVEWEGDIYSSDQAVDDVKDSLLVCAYGSHGDQVPVRYLANIAGHMGVKVKYHVFADLKQEDLTRMQKGELWGYLPSYANLIDAENIGYKKVLSCYQETQNGESYLLSPTTDWINPLQFIDRDSNLTWWNRVMAFSAEMLATTSEPTWRVGVLAGSSLPRSRNGVTALKRIKNTGVYAEGWTHGSDSPEVIPIEIRKRCPKIPSGDHEEIFPEYKVIHCHGGAGTMQTAIACGATAVSHSKLLDRDYKKPPTEEDFRQPSCASYIGWLCWAGFVTDLPMDVKIIALCAYAWHKRWTILANASLAIIKAYAIGHYFVNKINFLILIFFTSPPFVWKYLYREGLLTTATNKVIRSVWDYPIFCVADTNAGAAVALLGIKTLSFSALRDYRSWQLRGQELLWEPVVRKGITFPFPLGHWGIRDNTDGSIYEGRFTPGYNGWLGAPFGMRRNTNKVIKEGSRFFPAPVNILKVRQLTREGDRPYNGHHNCVTLLVRSVWGEGFCWSLASVGVCAMTYLALSPPQYFKTLLNKLYPNNEIENTYFYQGLGWAAGIEQIPIEPEQEIEEPVLPIQSINEIESPPPIDYADENLLESLVAELACIQKNLRSASVFLDEDDHREVTERTFLKALEEVPDPVGVTESDIPPYVKHSWAQVVDDIHSALGFIRQNRVIDCFICWLKTITGNVVQFVFPILDALAWFLDKAYGYSKKAFKRLFDAGCHFLDHVWGIESTSRVKTVWGLTGLNRTGMLGVKAKLAANIEYAKRVGRTDFQSDYDAFVREAKAYASRYHAAGKNTIGGPQHRKIGYSKPLMTETEAKLLGFKPGEFVTDSDYTARIESYLAEGVKQGGDGVFLADKFPELIAKSQHRYEPKYPDIHSDDRAFAMEIAQAMFEHDPATFANCDVVPPRAVHNYVKAKYSPGTPFINGKSFKSRQAMFDAGFDKVLQKKAQDYLESGKYPVQFYHAFVKSQVVDIQKCLPEHVGGSNKDVRTVVSQDLFSYYIDQCLQIERNKRPTWDTYGAGIGMPLNQSMEKIYSELADAQKARGGRYIMMDGKAFDSKCKPFLFEVNACLWELGFKDHPSGNGKNLASVIRASYDARQQAWIIGVTEKENSSLTVGSFDEISRKAILNGFKNKKLVKLEELLPADWRTWSKQRLQHYVADIEPPQDCTILTFHRDLVPKKSNWMGNFQYGDTIRSSQEFFKNQTFLYEKDNTAAMLQDIEAVVGSNHALLSNVHYKNRGGSTGGSDTSNVNTHAYKAGIIYAWCKTTGMPPKDFFKYNTLKNTSDDSIWQTGGKHGLNTVQDVATFQKHALDVGIRLEIDTTKNINQVEYLSKFVRVPTATDSDALRKWRAQKFKAICHAHTQQGRPVPTTYDELNNPRFVVTQNPSAILLRRSAFRYYQSSADKWRYVSAARGAGHANSVAFVPELYNRFAIEWCDDVNILLKKHNIHRKYRPSPNGQFGLPTVEQFDPRASQQALSPRQKAFLEWLKGNMYPSYYRVLDTHMNVRGIDPLQHSKLLKKLEKGWRGWDQITREGVDGLFAMTDAIPDEWSKKFQPSVEMLYAEIPFYTRNKVVERMIYKSMLMENPDVDAITFGDFSSRVQESPYAGCCDVYHFWEVVNTKQGKEEIMATDFQQDKGLVMMISLLYMCTTAMEAVIFGIPFLGTLYKLFLWSFMGLNKVYGILNTMYWHSTGKSSREISRIMPRDPYITSKRACAFVVDLLPSIAGMMLLLPTLILDLFPPALELVAKVWYEGGTLKSVEKRPNAPGENPWSSYAEEFVNKARTSPTRRAYVAAGTGTGKSTMFIAAIWGTRHRTNIRKIWLIEPRKVLRDETKVPFDIGQQALQRGVALDNRTDIYVCTYGHMQNRLDDMDPENDIVLFDEFHEEQGEMIKGLHDVKAPILLLSATPSEIPDLVGSPYLTPNIKRRFPIHIHKCPDSMNVVDMYMEAQNKYPDLMDRALVVVPTHKEVQKTINALLYLGAGTVNPLTRFHRHVPETGVIVSTPYVQTGLDIKPPPKILIDCGKDLVINKGAFVNPIPWTDSNINKQRIGRVGRLTQGVVYQPTSAGTGAKPTFYPSPQLFSDGKVAQHFKMPQLQPVKGGFLKEMPFFCIDKAKLPEVAHQKAVTLIHAFAMQGMRQTEWSKFYTRLQAGERLNEDYDFINHVNEYGPWVNYVLPDYNIALYHLNREKITAYNIEGFFTWSKPLAAINGRWVELDENPTDQFLQEELDTKTVKSKYVKLQSQLDKLRSGIVKQSALLGPDKQDKLFSKLMSS</sequence>
<dbReference type="GO" id="GO:0005524">
    <property type="term" value="F:ATP binding"/>
    <property type="evidence" value="ECO:0007669"/>
    <property type="project" value="InterPro"/>
</dbReference>
<dbReference type="SUPFAM" id="SSF52540">
    <property type="entry name" value="P-loop containing nucleoside triphosphate hydrolases"/>
    <property type="match status" value="1"/>
</dbReference>
<feature type="region of interest" description="Disordered" evidence="4">
    <location>
        <begin position="302"/>
        <end position="325"/>
    </location>
</feature>
<dbReference type="Pfam" id="PF04851">
    <property type="entry name" value="ResIII"/>
    <property type="match status" value="1"/>
</dbReference>
<dbReference type="InterPro" id="IPR021912">
    <property type="entry name" value="DUF3525"/>
</dbReference>
<dbReference type="InterPro" id="IPR006935">
    <property type="entry name" value="Helicase/UvrB_N"/>
</dbReference>
<keyword evidence="5" id="KW-0812">Transmembrane</keyword>
<feature type="region of interest" description="Disordered" evidence="4">
    <location>
        <begin position="1"/>
        <end position="24"/>
    </location>
</feature>
<dbReference type="Gene3D" id="3.40.50.300">
    <property type="entry name" value="P-loop containing nucleotide triphosphate hydrolases"/>
    <property type="match status" value="2"/>
</dbReference>
<feature type="domain" description="Helicase ATP-binding" evidence="6">
    <location>
        <begin position="3037"/>
        <end position="3182"/>
    </location>
</feature>
<dbReference type="InterPro" id="IPR027417">
    <property type="entry name" value="P-loop_NTPase"/>
</dbReference>
<dbReference type="GO" id="GO:0016787">
    <property type="term" value="F:hydrolase activity"/>
    <property type="evidence" value="ECO:0007669"/>
    <property type="project" value="InterPro"/>
</dbReference>
<evidence type="ECO:0000313" key="7">
    <source>
        <dbReference type="EMBL" id="UYL95332.1"/>
    </source>
</evidence>
<name>A0A9E8A9W4_9VIRU</name>
<organism evidence="7">
    <name type="scientific">Hulunbuir tick virus 1</name>
    <dbReference type="NCBI Taxonomy" id="2972183"/>
    <lineage>
        <taxon>Viruses</taxon>
        <taxon>Riboviria</taxon>
        <taxon>Orthornavirae</taxon>
        <taxon>Pisuviricota</taxon>
        <taxon>Duplopiviricetes</taxon>
        <taxon>Durnavirales</taxon>
        <taxon>Hypoviridae</taxon>
    </lineage>
</organism>
<dbReference type="EMBL" id="ON746396">
    <property type="protein sequence ID" value="UYL95332.1"/>
    <property type="molecule type" value="Genomic_RNA"/>
</dbReference>
<feature type="compositionally biased region" description="Acidic residues" evidence="4">
    <location>
        <begin position="311"/>
        <end position="323"/>
    </location>
</feature>
<dbReference type="InterPro" id="IPR014001">
    <property type="entry name" value="Helicase_ATP-bd"/>
</dbReference>
<evidence type="ECO:0000256" key="5">
    <source>
        <dbReference type="SAM" id="Phobius"/>
    </source>
</evidence>